<dbReference type="InterPro" id="IPR025312">
    <property type="entry name" value="DUF4216"/>
</dbReference>
<keyword evidence="3" id="KW-1185">Reference proteome</keyword>
<proteinExistence type="predicted"/>
<name>A0A7J7NVB6_9MAGN</name>
<gene>
    <name evidence="2" type="ORF">GIB67_012219</name>
</gene>
<organism evidence="2 3">
    <name type="scientific">Kingdonia uniflora</name>
    <dbReference type="NCBI Taxonomy" id="39325"/>
    <lineage>
        <taxon>Eukaryota</taxon>
        <taxon>Viridiplantae</taxon>
        <taxon>Streptophyta</taxon>
        <taxon>Embryophyta</taxon>
        <taxon>Tracheophyta</taxon>
        <taxon>Spermatophyta</taxon>
        <taxon>Magnoliopsida</taxon>
        <taxon>Ranunculales</taxon>
        <taxon>Circaeasteraceae</taxon>
        <taxon>Kingdonia</taxon>
    </lineage>
</organism>
<dbReference type="PANTHER" id="PTHR48258:SF15">
    <property type="entry name" value="OS02G0543900 PROTEIN"/>
    <property type="match status" value="1"/>
</dbReference>
<dbReference type="Pfam" id="PF13952">
    <property type="entry name" value="DUF4216"/>
    <property type="match status" value="1"/>
</dbReference>
<dbReference type="PANTHER" id="PTHR48258">
    <property type="entry name" value="DUF4218 DOMAIN-CONTAINING PROTEIN-RELATED"/>
    <property type="match status" value="1"/>
</dbReference>
<accession>A0A7J7NVB6</accession>
<sequence length="327" mass="37789">MGRKLCRRLQTAKNVDINFVDIVRGTSYYVNRYKKYFANEFLFVTKDYEATKQYQNSGVNTSAMTTFRSSCSDKNTNDKSTVYYGVLEDFIELQYREGYKAVLFKCVWAKIIHYGVKVDVESNLTLVNLSNLIRSDHMADEPFILAEHTIQVFHSKDPKDPDWHVVLQVPSKVYVDDEACLLSGERVLSDSDIGPKVKICYKNISVNPKKRFEFLEAVSGMMDSVFVTSNSHEKGQTTSMPLSMKGCKITKDRLIEKVDGFQMALIVLLMEMAYKTSMCDIIQVQTIRQGYLSKRSSSLRGDWKRWFFELDSQGMLYYYRKQSSKPL</sequence>
<dbReference type="EMBL" id="JACGCM010000522">
    <property type="protein sequence ID" value="KAF6171145.1"/>
    <property type="molecule type" value="Genomic_DNA"/>
</dbReference>
<dbReference type="InterPro" id="IPR001849">
    <property type="entry name" value="PH_domain"/>
</dbReference>
<evidence type="ECO:0000313" key="3">
    <source>
        <dbReference type="Proteomes" id="UP000541444"/>
    </source>
</evidence>
<comment type="caution">
    <text evidence="2">The sequence shown here is derived from an EMBL/GenBank/DDBJ whole genome shotgun (WGS) entry which is preliminary data.</text>
</comment>
<dbReference type="SUPFAM" id="SSF50729">
    <property type="entry name" value="PH domain-like"/>
    <property type="match status" value="1"/>
</dbReference>
<dbReference type="AlphaFoldDB" id="A0A7J7NVB6"/>
<dbReference type="Proteomes" id="UP000541444">
    <property type="component" value="Unassembled WGS sequence"/>
</dbReference>
<protein>
    <recommendedName>
        <fullName evidence="1">PH domain-containing protein</fullName>
    </recommendedName>
</protein>
<dbReference type="OrthoDB" id="1108161at2759"/>
<evidence type="ECO:0000313" key="2">
    <source>
        <dbReference type="EMBL" id="KAF6171145.1"/>
    </source>
</evidence>
<reference evidence="2 3" key="1">
    <citation type="journal article" date="2020" name="IScience">
        <title>Genome Sequencing of the Endangered Kingdonia uniflora (Circaeasteraceae, Ranunculales) Reveals Potential Mechanisms of Evolutionary Specialization.</title>
        <authorList>
            <person name="Sun Y."/>
            <person name="Deng T."/>
            <person name="Zhang A."/>
            <person name="Moore M.J."/>
            <person name="Landis J.B."/>
            <person name="Lin N."/>
            <person name="Zhang H."/>
            <person name="Zhang X."/>
            <person name="Huang J."/>
            <person name="Zhang X."/>
            <person name="Sun H."/>
            <person name="Wang H."/>
        </authorList>
    </citation>
    <scope>NUCLEOTIDE SEQUENCE [LARGE SCALE GENOMIC DNA]</scope>
    <source>
        <strain evidence="2">TB1705</strain>
        <tissue evidence="2">Leaf</tissue>
    </source>
</reference>
<dbReference type="InterPro" id="IPR011993">
    <property type="entry name" value="PH-like_dom_sf"/>
</dbReference>
<evidence type="ECO:0000259" key="1">
    <source>
        <dbReference type="PROSITE" id="PS50003"/>
    </source>
</evidence>
<dbReference type="PROSITE" id="PS50003">
    <property type="entry name" value="PH_DOMAIN"/>
    <property type="match status" value="1"/>
</dbReference>
<dbReference type="Gene3D" id="2.30.29.30">
    <property type="entry name" value="Pleckstrin-homology domain (PH domain)/Phosphotyrosine-binding domain (PTB)"/>
    <property type="match status" value="1"/>
</dbReference>
<feature type="domain" description="PH" evidence="1">
    <location>
        <begin position="285"/>
        <end position="327"/>
    </location>
</feature>